<dbReference type="NCBIfam" id="NF033537">
    <property type="entry name" value="lasso_biosyn_B2"/>
    <property type="match status" value="1"/>
</dbReference>
<proteinExistence type="predicted"/>
<accession>A0A1G7H407</accession>
<feature type="domain" description="Microcin J25-processing protein McjB C-terminal" evidence="2">
    <location>
        <begin position="36"/>
        <end position="143"/>
    </location>
</feature>
<keyword evidence="1" id="KW-0812">Transmembrane</keyword>
<dbReference type="OrthoDB" id="671090at2"/>
<evidence type="ECO:0000313" key="3">
    <source>
        <dbReference type="EMBL" id="SDE94859.1"/>
    </source>
</evidence>
<name>A0A1G7H407_9BACT</name>
<dbReference type="Proteomes" id="UP000198748">
    <property type="component" value="Unassembled WGS sequence"/>
</dbReference>
<gene>
    <name evidence="3" type="ORF">SAMN04487996_10820</name>
</gene>
<evidence type="ECO:0000259" key="2">
    <source>
        <dbReference type="Pfam" id="PF13471"/>
    </source>
</evidence>
<reference evidence="4" key="1">
    <citation type="submission" date="2016-10" db="EMBL/GenBank/DDBJ databases">
        <authorList>
            <person name="Varghese N."/>
            <person name="Submissions S."/>
        </authorList>
    </citation>
    <scope>NUCLEOTIDE SEQUENCE [LARGE SCALE GENOMIC DNA]</scope>
    <source>
        <strain evidence="4">DSM 25329</strain>
    </source>
</reference>
<dbReference type="RefSeq" id="WP_090150770.1">
    <property type="nucleotide sequence ID" value="NZ_FNAN01000008.1"/>
</dbReference>
<protein>
    <submittedName>
        <fullName evidence="3">Transglutaminase-like superfamily protein</fullName>
    </submittedName>
</protein>
<keyword evidence="1" id="KW-1133">Transmembrane helix</keyword>
<dbReference type="AlphaFoldDB" id="A0A1G7H407"/>
<feature type="transmembrane region" description="Helical" evidence="1">
    <location>
        <begin position="20"/>
        <end position="44"/>
    </location>
</feature>
<dbReference type="STRING" id="659014.SAMN04487996_10820"/>
<dbReference type="Pfam" id="PF13471">
    <property type="entry name" value="Transglut_core3"/>
    <property type="match status" value="1"/>
</dbReference>
<dbReference type="EMBL" id="FNAN01000008">
    <property type="protein sequence ID" value="SDE94859.1"/>
    <property type="molecule type" value="Genomic_DNA"/>
</dbReference>
<sequence>MGKIGKLIGKWRSLSGPEKWLFLRASWCLLWIKTGLLLLPFSVFRKWYHRLSRPSRIREAGRETMERTVWAVDTAANLLPFELLCLPRALATKYLLRNSPALTLEIGIEINPAKQFEAHAWVEQNGNIIIGRWPDTVSYKRLWVWE</sequence>
<dbReference type="InterPro" id="IPR053521">
    <property type="entry name" value="McjB-like"/>
</dbReference>
<dbReference type="InterPro" id="IPR032708">
    <property type="entry name" value="McjB_C"/>
</dbReference>
<evidence type="ECO:0000256" key="1">
    <source>
        <dbReference type="SAM" id="Phobius"/>
    </source>
</evidence>
<keyword evidence="1" id="KW-0472">Membrane</keyword>
<keyword evidence="4" id="KW-1185">Reference proteome</keyword>
<organism evidence="3 4">
    <name type="scientific">Dyadobacter soli</name>
    <dbReference type="NCBI Taxonomy" id="659014"/>
    <lineage>
        <taxon>Bacteria</taxon>
        <taxon>Pseudomonadati</taxon>
        <taxon>Bacteroidota</taxon>
        <taxon>Cytophagia</taxon>
        <taxon>Cytophagales</taxon>
        <taxon>Spirosomataceae</taxon>
        <taxon>Dyadobacter</taxon>
    </lineage>
</organism>
<evidence type="ECO:0000313" key="4">
    <source>
        <dbReference type="Proteomes" id="UP000198748"/>
    </source>
</evidence>